<dbReference type="AlphaFoldDB" id="A0A7J6YHK5"/>
<comment type="caution">
    <text evidence="2">The sequence shown here is derived from an EMBL/GenBank/DDBJ whole genome shotgun (WGS) entry which is preliminary data.</text>
</comment>
<feature type="transmembrane region" description="Helical" evidence="1">
    <location>
        <begin position="68"/>
        <end position="89"/>
    </location>
</feature>
<dbReference type="Proteomes" id="UP000583944">
    <property type="component" value="Unassembled WGS sequence"/>
</dbReference>
<keyword evidence="1" id="KW-0472">Membrane</keyword>
<organism evidence="2 3">
    <name type="scientific">Trypanosoma cruzi</name>
    <dbReference type="NCBI Taxonomy" id="5693"/>
    <lineage>
        <taxon>Eukaryota</taxon>
        <taxon>Discoba</taxon>
        <taxon>Euglenozoa</taxon>
        <taxon>Kinetoplastea</taxon>
        <taxon>Metakinetoplastina</taxon>
        <taxon>Trypanosomatida</taxon>
        <taxon>Trypanosomatidae</taxon>
        <taxon>Trypanosoma</taxon>
        <taxon>Schizotrypanum</taxon>
    </lineage>
</organism>
<feature type="transmembrane region" description="Helical" evidence="1">
    <location>
        <begin position="143"/>
        <end position="169"/>
    </location>
</feature>
<keyword evidence="1" id="KW-1133">Transmembrane helix</keyword>
<dbReference type="VEuPathDB" id="TriTrypDB:ECC02_000818"/>
<sequence>MHTHAGPLVLSFARHAPLPSCLAAWAEHRNCFCFVFIALSGRPLSLSPCVCVLLYGSNESACAGRPTIRLFVFCCFTCVVVWCAHYIFFYRLLVCFDCGRMIFILFFCILLRYFQCFLFLSSHEVSSFTYSMCQLVHVTPRSAVLLVLLVVMMFVMCCASGCFAASLAYSCSSDKAMRADRAKSIAAVVRDVPFGSEGAAPPHREDIASLDWMKLQVFPHGLPEA</sequence>
<accession>A0A7J6YHK5</accession>
<reference evidence="2 3" key="1">
    <citation type="journal article" date="2019" name="Genome Biol. Evol.">
        <title>Nanopore Sequencing Significantly Improves Genome Assembly of the Protozoan Parasite Trypanosoma cruzi.</title>
        <authorList>
            <person name="Diaz-Viraque F."/>
            <person name="Pita S."/>
            <person name="Greif G."/>
            <person name="de Souza R.C.M."/>
            <person name="Iraola G."/>
            <person name="Robello C."/>
        </authorList>
    </citation>
    <scope>NUCLEOTIDE SEQUENCE [LARGE SCALE GENOMIC DNA]</scope>
    <source>
        <strain evidence="2 3">Berenice</strain>
    </source>
</reference>
<feature type="transmembrane region" description="Helical" evidence="1">
    <location>
        <begin position="32"/>
        <end position="56"/>
    </location>
</feature>
<protein>
    <submittedName>
        <fullName evidence="2">Uncharacterized protein</fullName>
    </submittedName>
</protein>
<keyword evidence="1" id="KW-0812">Transmembrane</keyword>
<evidence type="ECO:0000313" key="2">
    <source>
        <dbReference type="EMBL" id="KAF5226254.1"/>
    </source>
</evidence>
<evidence type="ECO:0000313" key="3">
    <source>
        <dbReference type="Proteomes" id="UP000583944"/>
    </source>
</evidence>
<name>A0A7J6YHK5_TRYCR</name>
<dbReference type="EMBL" id="JABDHM010000003">
    <property type="protein sequence ID" value="KAF5226254.1"/>
    <property type="molecule type" value="Genomic_DNA"/>
</dbReference>
<evidence type="ECO:0000256" key="1">
    <source>
        <dbReference type="SAM" id="Phobius"/>
    </source>
</evidence>
<dbReference type="VEuPathDB" id="TriTrypDB:BCY84_04397"/>
<gene>
    <name evidence="2" type="ORF">ECC02_000818</name>
</gene>
<proteinExistence type="predicted"/>
<feature type="transmembrane region" description="Helical" evidence="1">
    <location>
        <begin position="101"/>
        <end position="123"/>
    </location>
</feature>